<dbReference type="NCBIfam" id="NF006719">
    <property type="entry name" value="PRK09257.1"/>
    <property type="match status" value="1"/>
</dbReference>
<organism evidence="9 10">
    <name type="scientific">Leeia speluncae</name>
    <dbReference type="NCBI Taxonomy" id="2884804"/>
    <lineage>
        <taxon>Bacteria</taxon>
        <taxon>Pseudomonadati</taxon>
        <taxon>Pseudomonadota</taxon>
        <taxon>Betaproteobacteria</taxon>
        <taxon>Neisseriales</taxon>
        <taxon>Leeiaceae</taxon>
        <taxon>Leeia</taxon>
    </lineage>
</organism>
<comment type="cofactor">
    <cofactor evidence="1">
        <name>pyridoxal 5'-phosphate</name>
        <dbReference type="ChEBI" id="CHEBI:597326"/>
    </cofactor>
</comment>
<keyword evidence="5" id="KW-0032">Aminotransferase</keyword>
<accession>A0ABS8D326</accession>
<proteinExistence type="inferred from homology"/>
<sequence length="392" mass="42988">MLHNLPIPQPDPLWAVLSKMEQDQRNDKLDLIVGVYRDENGVTPTMQAVQLAEQRLANEATSKAYKGLSGNTLFNASMTGLLVPNGAIAKTTTIQTVGGTGALRLLFDFIYALSPSATVWISNPGYINHEPIAQKAGLKTKTYPYLDSNGQLDEAAMLEHLSMAKPGDVVVLHGCCHNPSGVDLSEPQWKTLASLLASKQLTPLVDIAYLGLSDTMENELKGLHHLIGSLETVFIAASCSKNMGLYCERTGCAMVVSNTSQQPAIRSLFEQIARSNYSMPPEHGAAIAHLLLSDPTLNSNWQGELTFMRNRINHLRKQLSLALQEDERENRYAYLARGKGMFSLLPFSSSEMDILAARFGIYGTKTGRINIAGLKESQIPYLTEAIRQLAQQ</sequence>
<keyword evidence="10" id="KW-1185">Reference proteome</keyword>
<evidence type="ECO:0000259" key="8">
    <source>
        <dbReference type="Pfam" id="PF00155"/>
    </source>
</evidence>
<dbReference type="CDD" id="cd00609">
    <property type="entry name" value="AAT_like"/>
    <property type="match status" value="1"/>
</dbReference>
<dbReference type="SUPFAM" id="SSF53383">
    <property type="entry name" value="PLP-dependent transferases"/>
    <property type="match status" value="1"/>
</dbReference>
<dbReference type="PANTHER" id="PTHR11879">
    <property type="entry name" value="ASPARTATE AMINOTRANSFERASE"/>
    <property type="match status" value="1"/>
</dbReference>
<evidence type="ECO:0000256" key="3">
    <source>
        <dbReference type="ARBA" id="ARBA00011738"/>
    </source>
</evidence>
<evidence type="ECO:0000256" key="5">
    <source>
        <dbReference type="ARBA" id="ARBA00022576"/>
    </source>
</evidence>
<comment type="subunit">
    <text evidence="3">Homodimer.</text>
</comment>
<dbReference type="Gene3D" id="3.90.1150.10">
    <property type="entry name" value="Aspartate Aminotransferase, domain 1"/>
    <property type="match status" value="1"/>
</dbReference>
<gene>
    <name evidence="9" type="ORF">LIN78_03430</name>
</gene>
<evidence type="ECO:0000313" key="9">
    <source>
        <dbReference type="EMBL" id="MCB6182602.1"/>
    </source>
</evidence>
<dbReference type="InterPro" id="IPR015422">
    <property type="entry name" value="PyrdxlP-dep_Trfase_small"/>
</dbReference>
<feature type="domain" description="Aminotransferase class I/classII large" evidence="8">
    <location>
        <begin position="27"/>
        <end position="386"/>
    </location>
</feature>
<dbReference type="InterPro" id="IPR004839">
    <property type="entry name" value="Aminotransferase_I/II_large"/>
</dbReference>
<reference evidence="9" key="1">
    <citation type="submission" date="2021-10" db="EMBL/GenBank/DDBJ databases">
        <title>The complete genome sequence of Leeia sp. TBRC 13508.</title>
        <authorList>
            <person name="Charoenyingcharoen P."/>
            <person name="Yukphan P."/>
        </authorList>
    </citation>
    <scope>NUCLEOTIDE SEQUENCE</scope>
    <source>
        <strain evidence="9">TBRC 13508</strain>
    </source>
</reference>
<dbReference type="InterPro" id="IPR015424">
    <property type="entry name" value="PyrdxlP-dep_Trfase"/>
</dbReference>
<dbReference type="PANTHER" id="PTHR11879:SF22">
    <property type="entry name" value="ASPARTATE AMINOTRANSFERASE, MITOCHONDRIAL"/>
    <property type="match status" value="1"/>
</dbReference>
<dbReference type="RefSeq" id="WP_227178490.1">
    <property type="nucleotide sequence ID" value="NZ_JAJBZT010000002.1"/>
</dbReference>
<comment type="caution">
    <text evidence="9">The sequence shown here is derived from an EMBL/GenBank/DDBJ whole genome shotgun (WGS) entry which is preliminary data.</text>
</comment>
<dbReference type="PRINTS" id="PR00799">
    <property type="entry name" value="TRANSAMINASE"/>
</dbReference>
<evidence type="ECO:0000256" key="1">
    <source>
        <dbReference type="ARBA" id="ARBA00001933"/>
    </source>
</evidence>
<evidence type="ECO:0000313" key="10">
    <source>
        <dbReference type="Proteomes" id="UP001165395"/>
    </source>
</evidence>
<keyword evidence="6" id="KW-0808">Transferase</keyword>
<dbReference type="InterPro" id="IPR000796">
    <property type="entry name" value="Asp_trans"/>
</dbReference>
<evidence type="ECO:0000256" key="7">
    <source>
        <dbReference type="ARBA" id="ARBA00022898"/>
    </source>
</evidence>
<name>A0ABS8D326_9NEIS</name>
<protein>
    <recommendedName>
        <fullName evidence="4">Putative 8-amino-7-oxononanoate synthase</fullName>
    </recommendedName>
</protein>
<dbReference type="Pfam" id="PF00155">
    <property type="entry name" value="Aminotran_1_2"/>
    <property type="match status" value="1"/>
</dbReference>
<dbReference type="Gene3D" id="3.40.640.10">
    <property type="entry name" value="Type I PLP-dependent aspartate aminotransferase-like (Major domain)"/>
    <property type="match status" value="1"/>
</dbReference>
<dbReference type="Proteomes" id="UP001165395">
    <property type="component" value="Unassembled WGS sequence"/>
</dbReference>
<dbReference type="InterPro" id="IPR015421">
    <property type="entry name" value="PyrdxlP-dep_Trfase_major"/>
</dbReference>
<dbReference type="EMBL" id="JAJBZT010000002">
    <property type="protein sequence ID" value="MCB6182602.1"/>
    <property type="molecule type" value="Genomic_DNA"/>
</dbReference>
<evidence type="ECO:0000256" key="6">
    <source>
        <dbReference type="ARBA" id="ARBA00022679"/>
    </source>
</evidence>
<keyword evidence="7" id="KW-0663">Pyridoxal phosphate</keyword>
<comment type="similarity">
    <text evidence="2">Belongs to the class-I pyridoxal-phosphate-dependent aminotransferase family.</text>
</comment>
<evidence type="ECO:0000256" key="4">
    <source>
        <dbReference type="ARBA" id="ARBA00021531"/>
    </source>
</evidence>
<evidence type="ECO:0000256" key="2">
    <source>
        <dbReference type="ARBA" id="ARBA00007441"/>
    </source>
</evidence>